<name>A0A2K8N601_9BACL</name>
<evidence type="ECO:0008006" key="3">
    <source>
        <dbReference type="Google" id="ProtNLM"/>
    </source>
</evidence>
<dbReference type="KEGG" id="kyr:CVV65_05720"/>
<dbReference type="PANTHER" id="PTHR34614:SF2">
    <property type="entry name" value="TRANSPOSASE IS4-LIKE DOMAIN-CONTAINING PROTEIN"/>
    <property type="match status" value="1"/>
</dbReference>
<dbReference type="RefSeq" id="WP_100667334.1">
    <property type="nucleotide sequence ID" value="NZ_CP024955.1"/>
</dbReference>
<dbReference type="PANTHER" id="PTHR34614">
    <property type="match status" value="1"/>
</dbReference>
<dbReference type="AlphaFoldDB" id="A0A2K8N601"/>
<dbReference type="EMBL" id="CP024955">
    <property type="protein sequence ID" value="ATY84515.1"/>
    <property type="molecule type" value="Genomic_DNA"/>
</dbReference>
<dbReference type="OrthoDB" id="2372391at2"/>
<dbReference type="Proteomes" id="UP000231932">
    <property type="component" value="Chromosome"/>
</dbReference>
<keyword evidence="2" id="KW-1185">Reference proteome</keyword>
<accession>A0A2K8N601</accession>
<sequence length="242" mass="28385">MSPEVWNTLIVVADSAFVTEENLNTYEKRWFISRMPETYRLCETLKDRAFADESQWIEVGSVSQEGKEAASYRIQGFEDELYGRTYRFVVVESSALDQRKAKRLEKLVAEEAQAIEKAVAQQERLSYHCEADAKVVLEDWRRSHSRWGFHHVTGQVVQETAVKRRVGRPRKNDPDPGNVEVVRWRVTFTVEPDTEAIEQRRRRDRTFILISNVPRTRRAHDADLLRDYKGQIEVENLFRALK</sequence>
<reference evidence="2" key="1">
    <citation type="submission" date="2017-11" db="EMBL/GenBank/DDBJ databases">
        <title>Complete Genome Sequence of Kyrpidia sp. Strain EA-1, a thermophilic, hydrogen-oxidizing Bacterium, isolated from the Azores.</title>
        <authorList>
            <person name="Reiner J.E."/>
            <person name="Lapp C.J."/>
            <person name="Bunk B."/>
            <person name="Gescher J."/>
        </authorList>
    </citation>
    <scope>NUCLEOTIDE SEQUENCE [LARGE SCALE GENOMIC DNA]</scope>
    <source>
        <strain evidence="2">EA-1</strain>
    </source>
</reference>
<gene>
    <name evidence="1" type="ORF">CVV65_05720</name>
</gene>
<protein>
    <recommendedName>
        <fullName evidence="3">Transposase</fullName>
    </recommendedName>
</protein>
<organism evidence="1 2">
    <name type="scientific">Kyrpidia spormannii</name>
    <dbReference type="NCBI Taxonomy" id="2055160"/>
    <lineage>
        <taxon>Bacteria</taxon>
        <taxon>Bacillati</taxon>
        <taxon>Bacillota</taxon>
        <taxon>Bacilli</taxon>
        <taxon>Bacillales</taxon>
        <taxon>Alicyclobacillaceae</taxon>
        <taxon>Kyrpidia</taxon>
    </lineage>
</organism>
<proteinExistence type="predicted"/>
<evidence type="ECO:0000313" key="2">
    <source>
        <dbReference type="Proteomes" id="UP000231932"/>
    </source>
</evidence>
<evidence type="ECO:0000313" key="1">
    <source>
        <dbReference type="EMBL" id="ATY84515.1"/>
    </source>
</evidence>